<feature type="domain" description="Tox-PL" evidence="1">
    <location>
        <begin position="213"/>
        <end position="315"/>
    </location>
</feature>
<name>A0ABQ3SY82_9ACTN</name>
<gene>
    <name evidence="2" type="ORF">Snoj_70220</name>
</gene>
<sequence length="339" mass="36848">MSPPAGTVRIQTLLTSDEAVEAARARLVQAFAPEPSTIVLRPELTREHEQAWTVRFGTRESTGAGDPWASPFNTLVIVAKDGSWVDFPPTHLPLDEYLAYVRHGGWERAGTAKTSKAEPWQTALEWLLSTYGGLVGLAGIEPVAEDAGTWLFACRTTERPGRPRTPMLAASLVVPKDHGEPFHPASDDPWGDATAYTHDPVERDPQVQARRLNARGCVVATAAALAGGPASPLPWQPAHEAPGWWELLLRRHFPAARELRCASWDEVIRRAEETGPDTQGVVWVRRVIGGTEVGGHLLYVHNNGGRVVFLDGMTGGPARLDRVAVLELVFARVAGPTGR</sequence>
<dbReference type="GeneID" id="95591350"/>
<organism evidence="2 3">
    <name type="scientific">Streptomyces nojiriensis</name>
    <dbReference type="NCBI Taxonomy" id="66374"/>
    <lineage>
        <taxon>Bacteria</taxon>
        <taxon>Bacillati</taxon>
        <taxon>Actinomycetota</taxon>
        <taxon>Actinomycetes</taxon>
        <taxon>Kitasatosporales</taxon>
        <taxon>Streptomycetaceae</taxon>
        <taxon>Streptomyces</taxon>
    </lineage>
</organism>
<dbReference type="Proteomes" id="UP000613974">
    <property type="component" value="Unassembled WGS sequence"/>
</dbReference>
<protein>
    <recommendedName>
        <fullName evidence="1">Tox-PL domain-containing protein</fullName>
    </recommendedName>
</protein>
<reference evidence="3" key="1">
    <citation type="submission" date="2023-07" db="EMBL/GenBank/DDBJ databases">
        <title>Whole genome shotgun sequence of Streptomyces nojiriensis NBRC 13794.</title>
        <authorList>
            <person name="Komaki H."/>
            <person name="Tamura T."/>
        </authorList>
    </citation>
    <scope>NUCLEOTIDE SEQUENCE [LARGE SCALE GENOMIC DNA]</scope>
    <source>
        <strain evidence="3">NBRC 13794</strain>
    </source>
</reference>
<dbReference type="EMBL" id="BNEC01000005">
    <property type="protein sequence ID" value="GHI73104.1"/>
    <property type="molecule type" value="Genomic_DNA"/>
</dbReference>
<evidence type="ECO:0000259" key="1">
    <source>
        <dbReference type="Pfam" id="PF15644"/>
    </source>
</evidence>
<dbReference type="Pfam" id="PF15644">
    <property type="entry name" value="Gln_amidase"/>
    <property type="match status" value="1"/>
</dbReference>
<dbReference type="RefSeq" id="WP_189738151.1">
    <property type="nucleotide sequence ID" value="NZ_BMRL01000006.1"/>
</dbReference>
<dbReference type="InterPro" id="IPR028908">
    <property type="entry name" value="Tox-PL_dom"/>
</dbReference>
<accession>A0ABQ3SY82</accession>
<evidence type="ECO:0000313" key="3">
    <source>
        <dbReference type="Proteomes" id="UP000613974"/>
    </source>
</evidence>
<evidence type="ECO:0000313" key="2">
    <source>
        <dbReference type="EMBL" id="GHI73104.1"/>
    </source>
</evidence>
<comment type="caution">
    <text evidence="2">The sequence shown here is derived from an EMBL/GenBank/DDBJ whole genome shotgun (WGS) entry which is preliminary data.</text>
</comment>
<keyword evidence="3" id="KW-1185">Reference proteome</keyword>
<proteinExistence type="predicted"/>